<evidence type="ECO:0000256" key="1">
    <source>
        <dbReference type="SAM" id="MobiDB-lite"/>
    </source>
</evidence>
<evidence type="ECO:0000313" key="3">
    <source>
        <dbReference type="Proteomes" id="UP000054477"/>
    </source>
</evidence>
<accession>A0A0C9WIG7</accession>
<gene>
    <name evidence="2" type="ORF">K443DRAFT_13244</name>
</gene>
<dbReference type="HOGENOM" id="CLU_1461536_0_0_1"/>
<keyword evidence="3" id="KW-1185">Reference proteome</keyword>
<feature type="region of interest" description="Disordered" evidence="1">
    <location>
        <begin position="150"/>
        <end position="185"/>
    </location>
</feature>
<name>A0A0C9WIG7_9AGAR</name>
<dbReference type="EMBL" id="KN838876">
    <property type="protein sequence ID" value="KIJ92914.1"/>
    <property type="molecule type" value="Genomic_DNA"/>
</dbReference>
<dbReference type="Proteomes" id="UP000054477">
    <property type="component" value="Unassembled WGS sequence"/>
</dbReference>
<dbReference type="AlphaFoldDB" id="A0A0C9WIG7"/>
<organism evidence="2 3">
    <name type="scientific">Laccaria amethystina LaAM-08-1</name>
    <dbReference type="NCBI Taxonomy" id="1095629"/>
    <lineage>
        <taxon>Eukaryota</taxon>
        <taxon>Fungi</taxon>
        <taxon>Dikarya</taxon>
        <taxon>Basidiomycota</taxon>
        <taxon>Agaricomycotina</taxon>
        <taxon>Agaricomycetes</taxon>
        <taxon>Agaricomycetidae</taxon>
        <taxon>Agaricales</taxon>
        <taxon>Agaricineae</taxon>
        <taxon>Hydnangiaceae</taxon>
        <taxon>Laccaria</taxon>
    </lineage>
</organism>
<evidence type="ECO:0000313" key="2">
    <source>
        <dbReference type="EMBL" id="KIJ92914.1"/>
    </source>
</evidence>
<protein>
    <submittedName>
        <fullName evidence="2">Uncharacterized protein</fullName>
    </submittedName>
</protein>
<reference evidence="3" key="2">
    <citation type="submission" date="2015-01" db="EMBL/GenBank/DDBJ databases">
        <title>Evolutionary Origins and Diversification of the Mycorrhizal Mutualists.</title>
        <authorList>
            <consortium name="DOE Joint Genome Institute"/>
            <consortium name="Mycorrhizal Genomics Consortium"/>
            <person name="Kohler A."/>
            <person name="Kuo A."/>
            <person name="Nagy L.G."/>
            <person name="Floudas D."/>
            <person name="Copeland A."/>
            <person name="Barry K.W."/>
            <person name="Cichocki N."/>
            <person name="Veneault-Fourrey C."/>
            <person name="LaButti K."/>
            <person name="Lindquist E.A."/>
            <person name="Lipzen A."/>
            <person name="Lundell T."/>
            <person name="Morin E."/>
            <person name="Murat C."/>
            <person name="Riley R."/>
            <person name="Ohm R."/>
            <person name="Sun H."/>
            <person name="Tunlid A."/>
            <person name="Henrissat B."/>
            <person name="Grigoriev I.V."/>
            <person name="Hibbett D.S."/>
            <person name="Martin F."/>
        </authorList>
    </citation>
    <scope>NUCLEOTIDE SEQUENCE [LARGE SCALE GENOMIC DNA]</scope>
    <source>
        <strain evidence="3">LaAM-08-1</strain>
    </source>
</reference>
<reference evidence="2 3" key="1">
    <citation type="submission" date="2014-04" db="EMBL/GenBank/DDBJ databases">
        <authorList>
            <consortium name="DOE Joint Genome Institute"/>
            <person name="Kuo A."/>
            <person name="Kohler A."/>
            <person name="Nagy L.G."/>
            <person name="Floudas D."/>
            <person name="Copeland A."/>
            <person name="Barry K.W."/>
            <person name="Cichocki N."/>
            <person name="Veneault-Fourrey C."/>
            <person name="LaButti K."/>
            <person name="Lindquist E.A."/>
            <person name="Lipzen A."/>
            <person name="Lundell T."/>
            <person name="Morin E."/>
            <person name="Murat C."/>
            <person name="Sun H."/>
            <person name="Tunlid A."/>
            <person name="Henrissat B."/>
            <person name="Grigoriev I.V."/>
            <person name="Hibbett D.S."/>
            <person name="Martin F."/>
            <person name="Nordberg H.P."/>
            <person name="Cantor M.N."/>
            <person name="Hua S.X."/>
        </authorList>
    </citation>
    <scope>NUCLEOTIDE SEQUENCE [LARGE SCALE GENOMIC DNA]</scope>
    <source>
        <strain evidence="2 3">LaAM-08-1</strain>
    </source>
</reference>
<sequence>MSLTVAPPTTQRRRGSTLPHMVIKHTSDRDPRYFVSQKTNVAQDVLLPASQHAQSLYPVSPSAPFQRPSTIVLAPPATQHAQQQKASQLTGDSTKSPIVQIAVPWEFSFCGNVTTDANHPRLYLAHQDDMVLQTHRVWFAAETVTIGSSPPSCLRLPRQSTTLPPRQPPLYLTEQRAHHPPFCDP</sequence>
<proteinExistence type="predicted"/>